<dbReference type="PROSITE" id="PS00134">
    <property type="entry name" value="TRYPSIN_HIS"/>
    <property type="match status" value="1"/>
</dbReference>
<dbReference type="CDD" id="cd00190">
    <property type="entry name" value="Tryp_SPc"/>
    <property type="match status" value="1"/>
</dbReference>
<dbReference type="OrthoDB" id="93664at2759"/>
<dbReference type="EMBL" id="CAJNOC010000068">
    <property type="protein sequence ID" value="CAF0711785.1"/>
    <property type="molecule type" value="Genomic_DNA"/>
</dbReference>
<feature type="domain" description="Peptidase S1" evidence="7">
    <location>
        <begin position="153"/>
        <end position="374"/>
    </location>
</feature>
<comment type="caution">
    <text evidence="8">The sequence shown here is derived from an EMBL/GenBank/DDBJ whole genome shotgun (WGS) entry which is preliminary data.</text>
</comment>
<dbReference type="PROSITE" id="PS50240">
    <property type="entry name" value="TRYPSIN_DOM"/>
    <property type="match status" value="1"/>
</dbReference>
<dbReference type="SUPFAM" id="SSF50494">
    <property type="entry name" value="Trypsin-like serine proteases"/>
    <property type="match status" value="1"/>
</dbReference>
<evidence type="ECO:0000256" key="2">
    <source>
        <dbReference type="ARBA" id="ARBA00022729"/>
    </source>
</evidence>
<dbReference type="GO" id="GO:0006508">
    <property type="term" value="P:proteolysis"/>
    <property type="evidence" value="ECO:0007669"/>
    <property type="project" value="UniProtKB-KW"/>
</dbReference>
<keyword evidence="9" id="KW-1185">Reference proteome</keyword>
<evidence type="ECO:0000256" key="4">
    <source>
        <dbReference type="ARBA" id="ARBA00022825"/>
    </source>
</evidence>
<sequence>ECLIDGSYYQSTKVILDKSSTTESCNEYFVGSIFKKQLIVIAFIETILECDQVNLKILNPERKVVFNFCETLLFEKKAPVRFIVEDYYLIVQINLSPFSQFYSIINLFIIDYNKQDYITTTTQAQTTSSTKPFDINNSKCGVSSIKSSSLPRIIGGFEVIPNSWPWQVYLHDGNKFCGGTLINNQWILTASHCVISPYWKAYLGYHDIRLISKVREIRISTIIKHPDYNSTNYQNDLALFKLKTPVVFSDTIRPICLSDAYTAMVGKEAIVVGWGKISESGMFPNRLQQANVKIKSNSECQFFDLKKTQLCAGITDQGNIKDSCQGDSGSPLFTKEGDTYVLIGIVSFGRTTCDGYGVYTNVYEYLDWIKDTIKSN</sequence>
<dbReference type="AlphaFoldDB" id="A0A813M6K7"/>
<evidence type="ECO:0000256" key="6">
    <source>
        <dbReference type="RuleBase" id="RU363034"/>
    </source>
</evidence>
<dbReference type="Proteomes" id="UP000663879">
    <property type="component" value="Unassembled WGS sequence"/>
</dbReference>
<accession>A0A813M6K7</accession>
<keyword evidence="5" id="KW-1015">Disulfide bond</keyword>
<dbReference type="InterPro" id="IPR001314">
    <property type="entry name" value="Peptidase_S1A"/>
</dbReference>
<evidence type="ECO:0000259" key="7">
    <source>
        <dbReference type="PROSITE" id="PS50240"/>
    </source>
</evidence>
<dbReference type="InterPro" id="IPR043504">
    <property type="entry name" value="Peptidase_S1_PA_chymotrypsin"/>
</dbReference>
<dbReference type="SMART" id="SM00020">
    <property type="entry name" value="Tryp_SPc"/>
    <property type="match status" value="1"/>
</dbReference>
<protein>
    <recommendedName>
        <fullName evidence="7">Peptidase S1 domain-containing protein</fullName>
    </recommendedName>
</protein>
<name>A0A813M6K7_9BILA</name>
<dbReference type="Pfam" id="PF00089">
    <property type="entry name" value="Trypsin"/>
    <property type="match status" value="1"/>
</dbReference>
<dbReference type="InterPro" id="IPR018114">
    <property type="entry name" value="TRYPSIN_HIS"/>
</dbReference>
<evidence type="ECO:0000313" key="8">
    <source>
        <dbReference type="EMBL" id="CAF0711785.1"/>
    </source>
</evidence>
<dbReference type="PANTHER" id="PTHR24252">
    <property type="entry name" value="ACROSIN-RELATED"/>
    <property type="match status" value="1"/>
</dbReference>
<dbReference type="PROSITE" id="PS00135">
    <property type="entry name" value="TRYPSIN_SER"/>
    <property type="match status" value="1"/>
</dbReference>
<reference evidence="8" key="1">
    <citation type="submission" date="2021-02" db="EMBL/GenBank/DDBJ databases">
        <authorList>
            <person name="Nowell W R."/>
        </authorList>
    </citation>
    <scope>NUCLEOTIDE SEQUENCE</scope>
    <source>
        <strain evidence="8">Ploen Becks lab</strain>
    </source>
</reference>
<evidence type="ECO:0000313" key="9">
    <source>
        <dbReference type="Proteomes" id="UP000663879"/>
    </source>
</evidence>
<dbReference type="InterPro" id="IPR001254">
    <property type="entry name" value="Trypsin_dom"/>
</dbReference>
<keyword evidence="3 6" id="KW-0378">Hydrolase</keyword>
<dbReference type="InterPro" id="IPR009003">
    <property type="entry name" value="Peptidase_S1_PA"/>
</dbReference>
<dbReference type="PRINTS" id="PR00722">
    <property type="entry name" value="CHYMOTRYPSIN"/>
</dbReference>
<dbReference type="PANTHER" id="PTHR24252:SF7">
    <property type="entry name" value="HYALIN"/>
    <property type="match status" value="1"/>
</dbReference>
<organism evidence="8 9">
    <name type="scientific">Brachionus calyciflorus</name>
    <dbReference type="NCBI Taxonomy" id="104777"/>
    <lineage>
        <taxon>Eukaryota</taxon>
        <taxon>Metazoa</taxon>
        <taxon>Spiralia</taxon>
        <taxon>Gnathifera</taxon>
        <taxon>Rotifera</taxon>
        <taxon>Eurotatoria</taxon>
        <taxon>Monogononta</taxon>
        <taxon>Pseudotrocha</taxon>
        <taxon>Ploima</taxon>
        <taxon>Brachionidae</taxon>
        <taxon>Brachionus</taxon>
    </lineage>
</organism>
<dbReference type="FunFam" id="2.40.10.10:FF:000120">
    <property type="entry name" value="Putative serine protease"/>
    <property type="match status" value="1"/>
</dbReference>
<feature type="non-terminal residue" evidence="8">
    <location>
        <position position="1"/>
    </location>
</feature>
<dbReference type="GO" id="GO:0004252">
    <property type="term" value="F:serine-type endopeptidase activity"/>
    <property type="evidence" value="ECO:0007669"/>
    <property type="project" value="InterPro"/>
</dbReference>
<keyword evidence="4 6" id="KW-0720">Serine protease</keyword>
<keyword evidence="1 6" id="KW-0645">Protease</keyword>
<evidence type="ECO:0000256" key="1">
    <source>
        <dbReference type="ARBA" id="ARBA00022670"/>
    </source>
</evidence>
<proteinExistence type="predicted"/>
<gene>
    <name evidence="8" type="ORF">OXX778_LOCUS1136</name>
</gene>
<evidence type="ECO:0000256" key="5">
    <source>
        <dbReference type="ARBA" id="ARBA00023157"/>
    </source>
</evidence>
<dbReference type="Gene3D" id="2.40.10.10">
    <property type="entry name" value="Trypsin-like serine proteases"/>
    <property type="match status" value="1"/>
</dbReference>
<keyword evidence="2" id="KW-0732">Signal</keyword>
<dbReference type="InterPro" id="IPR033116">
    <property type="entry name" value="TRYPSIN_SER"/>
</dbReference>
<evidence type="ECO:0000256" key="3">
    <source>
        <dbReference type="ARBA" id="ARBA00022801"/>
    </source>
</evidence>